<dbReference type="AlphaFoldDB" id="A0A1Y1W6B6"/>
<feature type="transmembrane region" description="Helical" evidence="1">
    <location>
        <begin position="36"/>
        <end position="57"/>
    </location>
</feature>
<dbReference type="OrthoDB" id="5583977at2759"/>
<comment type="caution">
    <text evidence="2">The sequence shown here is derived from an EMBL/GenBank/DDBJ whole genome shotgun (WGS) entry which is preliminary data.</text>
</comment>
<accession>A0A1Y1W6B6</accession>
<reference evidence="2 3" key="1">
    <citation type="submission" date="2016-07" db="EMBL/GenBank/DDBJ databases">
        <title>Pervasive Adenine N6-methylation of Active Genes in Fungi.</title>
        <authorList>
            <consortium name="DOE Joint Genome Institute"/>
            <person name="Mondo S.J."/>
            <person name="Dannebaum R.O."/>
            <person name="Kuo R.C."/>
            <person name="Labutti K."/>
            <person name="Haridas S."/>
            <person name="Kuo A."/>
            <person name="Salamov A."/>
            <person name="Ahrendt S.R."/>
            <person name="Lipzen A."/>
            <person name="Sullivan W."/>
            <person name="Andreopoulos W.B."/>
            <person name="Clum A."/>
            <person name="Lindquist E."/>
            <person name="Daum C."/>
            <person name="Ramamoorthy G.K."/>
            <person name="Gryganskyi A."/>
            <person name="Culley D."/>
            <person name="Magnuson J.K."/>
            <person name="James T.Y."/>
            <person name="O'Malley M.A."/>
            <person name="Stajich J.E."/>
            <person name="Spatafora J.W."/>
            <person name="Visel A."/>
            <person name="Grigoriev I.V."/>
        </authorList>
    </citation>
    <scope>NUCLEOTIDE SEQUENCE [LARGE SCALE GENOMIC DNA]</scope>
    <source>
        <strain evidence="2 3">ATCC 12442</strain>
    </source>
</reference>
<keyword evidence="3" id="KW-1185">Reference proteome</keyword>
<evidence type="ECO:0000313" key="3">
    <source>
        <dbReference type="Proteomes" id="UP000193922"/>
    </source>
</evidence>
<keyword evidence="1" id="KW-0472">Membrane</keyword>
<protein>
    <recommendedName>
        <fullName evidence="4">Transmembrane protein</fullName>
    </recommendedName>
</protein>
<organism evidence="2 3">
    <name type="scientific">Linderina pennispora</name>
    <dbReference type="NCBI Taxonomy" id="61395"/>
    <lineage>
        <taxon>Eukaryota</taxon>
        <taxon>Fungi</taxon>
        <taxon>Fungi incertae sedis</taxon>
        <taxon>Zoopagomycota</taxon>
        <taxon>Kickxellomycotina</taxon>
        <taxon>Kickxellomycetes</taxon>
        <taxon>Kickxellales</taxon>
        <taxon>Kickxellaceae</taxon>
        <taxon>Linderina</taxon>
    </lineage>
</organism>
<keyword evidence="1" id="KW-1133">Transmembrane helix</keyword>
<dbReference type="GeneID" id="63802221"/>
<sequence>MTDSEQSRSAKGAAQVVFAWTHPHVKLDPVGTADKIAIIIGGTWYGLTFFLADFCWLNWKYRPIHTKNLPLTTLFYFMYILWFIGDVVTSGNINVEGAWAKCKALGAWVRIPGSFACSSALLFRVFALGHVFNHRKPCMGMDSIAPVPLLSFYFLVFCSITQVHKNGTTVKYDPVLEGHVYVKSFRHIHYQDFHPQLVVWSVQRESDFVFLCACAGLSAYRFRCIRLFIAATQSWSTLLGACPFGSSSEKWMRQLKTKAYNKKDNYILQKVYDDQYSP</sequence>
<proteinExistence type="predicted"/>
<evidence type="ECO:0000256" key="1">
    <source>
        <dbReference type="SAM" id="Phobius"/>
    </source>
</evidence>
<feature type="transmembrane region" description="Helical" evidence="1">
    <location>
        <begin position="108"/>
        <end position="132"/>
    </location>
</feature>
<keyword evidence="1" id="KW-0812">Transmembrane</keyword>
<evidence type="ECO:0008006" key="4">
    <source>
        <dbReference type="Google" id="ProtNLM"/>
    </source>
</evidence>
<dbReference type="RefSeq" id="XP_040742657.1">
    <property type="nucleotide sequence ID" value="XM_040885573.1"/>
</dbReference>
<evidence type="ECO:0000313" key="2">
    <source>
        <dbReference type="EMBL" id="ORX68925.1"/>
    </source>
</evidence>
<dbReference type="Proteomes" id="UP000193922">
    <property type="component" value="Unassembled WGS sequence"/>
</dbReference>
<name>A0A1Y1W6B6_9FUNG</name>
<feature type="transmembrane region" description="Helical" evidence="1">
    <location>
        <begin position="144"/>
        <end position="163"/>
    </location>
</feature>
<dbReference type="EMBL" id="MCFD01000008">
    <property type="protein sequence ID" value="ORX68925.1"/>
    <property type="molecule type" value="Genomic_DNA"/>
</dbReference>
<gene>
    <name evidence="2" type="ORF">DL89DRAFT_258033</name>
</gene>
<feature type="transmembrane region" description="Helical" evidence="1">
    <location>
        <begin position="69"/>
        <end position="88"/>
    </location>
</feature>